<gene>
    <name evidence="1" type="ORF">PR048_026039</name>
</gene>
<comment type="caution">
    <text evidence="1">The sequence shown here is derived from an EMBL/GenBank/DDBJ whole genome shotgun (WGS) entry which is preliminary data.</text>
</comment>
<dbReference type="EMBL" id="JARBHB010000011">
    <property type="protein sequence ID" value="KAJ8872435.1"/>
    <property type="molecule type" value="Genomic_DNA"/>
</dbReference>
<name>A0ABQ9GK80_9NEOP</name>
<protein>
    <submittedName>
        <fullName evidence="1">Uncharacterized protein</fullName>
    </submittedName>
</protein>
<evidence type="ECO:0000313" key="1">
    <source>
        <dbReference type="EMBL" id="KAJ8872435.1"/>
    </source>
</evidence>
<reference evidence="1 2" key="1">
    <citation type="submission" date="2023-02" db="EMBL/GenBank/DDBJ databases">
        <title>LHISI_Scaffold_Assembly.</title>
        <authorList>
            <person name="Stuart O.P."/>
            <person name="Cleave R."/>
            <person name="Magrath M.J.L."/>
            <person name="Mikheyev A.S."/>
        </authorList>
    </citation>
    <scope>NUCLEOTIDE SEQUENCE [LARGE SCALE GENOMIC DNA]</scope>
    <source>
        <strain evidence="1">Daus_M_001</strain>
        <tissue evidence="1">Leg muscle</tissue>
    </source>
</reference>
<keyword evidence="2" id="KW-1185">Reference proteome</keyword>
<accession>A0ABQ9GK80</accession>
<proteinExistence type="predicted"/>
<sequence length="119" mass="13977">MDEATFTRNGISNTQSNNLWSPKDLKSHGIVDTNFQVRFSINVPHCFRLSYGWARYLRLLQCTLRELLEDVPLATGLVMHFQHDGDPPYYCHVVKDDMKFFQYFLMNEAKFTALLDILR</sequence>
<evidence type="ECO:0000313" key="2">
    <source>
        <dbReference type="Proteomes" id="UP001159363"/>
    </source>
</evidence>
<organism evidence="1 2">
    <name type="scientific">Dryococelus australis</name>
    <dbReference type="NCBI Taxonomy" id="614101"/>
    <lineage>
        <taxon>Eukaryota</taxon>
        <taxon>Metazoa</taxon>
        <taxon>Ecdysozoa</taxon>
        <taxon>Arthropoda</taxon>
        <taxon>Hexapoda</taxon>
        <taxon>Insecta</taxon>
        <taxon>Pterygota</taxon>
        <taxon>Neoptera</taxon>
        <taxon>Polyneoptera</taxon>
        <taxon>Phasmatodea</taxon>
        <taxon>Verophasmatodea</taxon>
        <taxon>Anareolatae</taxon>
        <taxon>Phasmatidae</taxon>
        <taxon>Eurycanthinae</taxon>
        <taxon>Dryococelus</taxon>
    </lineage>
</organism>
<dbReference type="Proteomes" id="UP001159363">
    <property type="component" value="Chromosome 10"/>
</dbReference>